<evidence type="ECO:0000256" key="1">
    <source>
        <dbReference type="SAM" id="MobiDB-lite"/>
    </source>
</evidence>
<feature type="compositionally biased region" description="Polar residues" evidence="1">
    <location>
        <begin position="922"/>
        <end position="931"/>
    </location>
</feature>
<evidence type="ECO:0008006" key="4">
    <source>
        <dbReference type="Google" id="ProtNLM"/>
    </source>
</evidence>
<feature type="region of interest" description="Disordered" evidence="1">
    <location>
        <begin position="777"/>
        <end position="796"/>
    </location>
</feature>
<dbReference type="GO" id="GO:0005634">
    <property type="term" value="C:nucleus"/>
    <property type="evidence" value="ECO:0007669"/>
    <property type="project" value="TreeGrafter"/>
</dbReference>
<feature type="region of interest" description="Disordered" evidence="1">
    <location>
        <begin position="1014"/>
        <end position="1048"/>
    </location>
</feature>
<feature type="region of interest" description="Disordered" evidence="1">
    <location>
        <begin position="124"/>
        <end position="167"/>
    </location>
</feature>
<dbReference type="GO" id="GO:0006355">
    <property type="term" value="P:regulation of DNA-templated transcription"/>
    <property type="evidence" value="ECO:0007669"/>
    <property type="project" value="InterPro"/>
</dbReference>
<dbReference type="STRING" id="41447.ENSSDUP00000010703"/>
<dbReference type="GO" id="GO:0014850">
    <property type="term" value="P:response to muscle activity"/>
    <property type="evidence" value="ECO:0007669"/>
    <property type="project" value="TreeGrafter"/>
</dbReference>
<feature type="compositionally biased region" description="Polar residues" evidence="1">
    <location>
        <begin position="147"/>
        <end position="158"/>
    </location>
</feature>
<dbReference type="Ensembl" id="ENSSDUT00000010900.1">
    <property type="protein sequence ID" value="ENSSDUP00000010703.1"/>
    <property type="gene ID" value="ENSSDUG00000007828.1"/>
</dbReference>
<keyword evidence="3" id="KW-1185">Reference proteome</keyword>
<feature type="region of interest" description="Disordered" evidence="1">
    <location>
        <begin position="1150"/>
        <end position="1169"/>
    </location>
</feature>
<dbReference type="OMA" id="CDRDWEC"/>
<sequence length="1369" mass="150857">MEDFEYSVEICDRDWECFFAECEECNLLPPSLAGVDDSGMSDIDDTGSLLLKRVQKVDLTPGFSEAERPIDGPQDSEGSPLEDYLSKDGVSGMESVLSGSEEDIHLQSVNIFFERLKNLTEAERFPEPSQVRAGKNREAIQEEEQYSDGQQASSSSLPKNIPKLNSLPARGETAVGKETMRPVDTISNINTMKKVEPGSNVSPEPAASNSVLKTNKSAYPETELFIREEACTETGVNEVTQQHQSHDSLDGVVSSETPPHKDEVMKGEICSPLKDVEQEHLLTSQSTFSDKCNTNSPRNLYMMTNIKWREDQNPSVLQLDATCINKSASQELSPSASVKRKRRKKRRLSFEPAESAHGNERQVLIQPSDSEDDQYAWRGGTSLSEDLNLFHLNEPQKNVVSLYSGTSNLPVRISNKEIKANGLSHTVPPCDGQYQYLPESMVRQGRCRATNTAENNGTHDRSVTPWSQTDGGVMSAANNSGNVVTNLQPCTGLEKEGLTGLNKYSCLPVSVSATVTGKSDLVRNTGNSDRKDTLAESLQQSDEMNQSIIGCENEQNLKCCTAEVESITHSILSSAESNGRAMDICQNDKLSTAKSVLAADAGNSGRDNHTLCQREAEPQQQLEIDCHDTDQYSSTLEKTYGLNTKPQQFQTRACPLLEEIPSKVTCGKLTSDCVNSSPDKRCLSKSPSSLDINNTVQKTEDPLEVILSDTDATAGSAQLAASQLMASPCPSDEINPTGSSQRETKLSMSEDSITNPSDFTPISSCCTLDTESVRSLSNENITDLSGSQNESGRRGEKNPLILAKHEEGEAKSEPKSQSASNDSTESKYDLLGGAEDAVTESRAECKPKKAPDSKRSVFAMSSFWSEMEKLTINDIMHLRMSKAPPPISLPPLQESEETSMFATTDSGFFTQLDESKPEPTNEDMSSVPGTAESSLGCFKAVDSSSRGVMWESEPVPVSHVTDIYPESMTLTPVSDNSPPVLSGSSRNSLRKISKNVSVQNLHALESQSFSSKWKGQTLQTLDEEESGKAEYFSDEHMSEQDKDMDSLPSSLKDSYKISVMDIFQYFFGGKQSIPSQSAPDNTTTFYTDGNSVPETYDHFFSEFDTENFFSPLITAEDQAKDKMVPIFSYSRSANRNLQFPEAYDHFFSSSSTDDSSVESDEEEEDNCSPVRVVTRFSRKASASQISTDVYENFFTDSDLRQNFFWKTALSFRNINLAGSTVQKKTLSSSLAHVPVRQSGRSLRRTVYPSNALGNQDVMFPDPLLYHLEDRIFIQQAQQPFRYEDLQTAVSNPRLDASLLPLRQSDMCLVCIAFASWVLKTANPQVGDAWKAVLLANVSALSAIRYLRKYVKMEAAASEKKLHDTTPSES</sequence>
<dbReference type="Proteomes" id="UP000261420">
    <property type="component" value="Unplaced"/>
</dbReference>
<feature type="compositionally biased region" description="Polar residues" evidence="1">
    <location>
        <begin position="734"/>
        <end position="762"/>
    </location>
</feature>
<feature type="region of interest" description="Disordered" evidence="1">
    <location>
        <begin position="328"/>
        <end position="378"/>
    </location>
</feature>
<feature type="region of interest" description="Disordered" evidence="1">
    <location>
        <begin position="727"/>
        <end position="762"/>
    </location>
</feature>
<name>A0A3B4TXJ9_SERDU</name>
<reference evidence="2" key="1">
    <citation type="submission" date="2025-08" db="UniProtKB">
        <authorList>
            <consortium name="Ensembl"/>
        </authorList>
    </citation>
    <scope>IDENTIFICATION</scope>
</reference>
<proteinExistence type="predicted"/>
<feature type="compositionally biased region" description="Basic and acidic residues" evidence="1">
    <location>
        <begin position="805"/>
        <end position="814"/>
    </location>
</feature>
<reference evidence="2" key="2">
    <citation type="submission" date="2025-09" db="UniProtKB">
        <authorList>
            <consortium name="Ensembl"/>
        </authorList>
    </citation>
    <scope>IDENTIFICATION</scope>
</reference>
<dbReference type="PANTHER" id="PTHR47282">
    <property type="entry name" value="PGC-1 AND ERR-INDUCED REGULATOR IN MUSCLE PROTEIN 1"/>
    <property type="match status" value="1"/>
</dbReference>
<feature type="compositionally biased region" description="Basic residues" evidence="1">
    <location>
        <begin position="338"/>
        <end position="347"/>
    </location>
</feature>
<dbReference type="GeneTree" id="ENSGT01140000282610"/>
<feature type="region of interest" description="Disordered" evidence="1">
    <location>
        <begin position="911"/>
        <end position="931"/>
    </location>
</feature>
<dbReference type="InterPro" id="IPR043442">
    <property type="entry name" value="Perm1"/>
</dbReference>
<feature type="region of interest" description="Disordered" evidence="1">
    <location>
        <begin position="451"/>
        <end position="470"/>
    </location>
</feature>
<dbReference type="GO" id="GO:0005737">
    <property type="term" value="C:cytoplasm"/>
    <property type="evidence" value="ECO:0007669"/>
    <property type="project" value="TreeGrafter"/>
</dbReference>
<feature type="compositionally biased region" description="Acidic residues" evidence="1">
    <location>
        <begin position="1155"/>
        <end position="1166"/>
    </location>
</feature>
<dbReference type="PANTHER" id="PTHR47282:SF1">
    <property type="entry name" value="PGC-1 AND ERR-INDUCED REGULATOR IN MUSCLE PROTEIN 1"/>
    <property type="match status" value="1"/>
</dbReference>
<evidence type="ECO:0000313" key="2">
    <source>
        <dbReference type="Ensembl" id="ENSSDUP00000010703.1"/>
    </source>
</evidence>
<feature type="region of interest" description="Disordered" evidence="1">
    <location>
        <begin position="242"/>
        <end position="263"/>
    </location>
</feature>
<feature type="region of interest" description="Disordered" evidence="1">
    <location>
        <begin position="62"/>
        <end position="83"/>
    </location>
</feature>
<feature type="compositionally biased region" description="Polar residues" evidence="1">
    <location>
        <begin position="777"/>
        <end position="790"/>
    </location>
</feature>
<feature type="region of interest" description="Disordered" evidence="1">
    <location>
        <begin position="805"/>
        <end position="827"/>
    </location>
</feature>
<organism evidence="2 3">
    <name type="scientific">Seriola dumerili</name>
    <name type="common">Greater amberjack</name>
    <name type="synonym">Caranx dumerili</name>
    <dbReference type="NCBI Taxonomy" id="41447"/>
    <lineage>
        <taxon>Eukaryota</taxon>
        <taxon>Metazoa</taxon>
        <taxon>Chordata</taxon>
        <taxon>Craniata</taxon>
        <taxon>Vertebrata</taxon>
        <taxon>Euteleostomi</taxon>
        <taxon>Actinopterygii</taxon>
        <taxon>Neopterygii</taxon>
        <taxon>Teleostei</taxon>
        <taxon>Neoteleostei</taxon>
        <taxon>Acanthomorphata</taxon>
        <taxon>Carangaria</taxon>
        <taxon>Carangiformes</taxon>
        <taxon>Carangidae</taxon>
        <taxon>Seriola</taxon>
    </lineage>
</organism>
<accession>A0A3B4TXJ9</accession>
<evidence type="ECO:0000313" key="3">
    <source>
        <dbReference type="Proteomes" id="UP000261420"/>
    </source>
</evidence>
<protein>
    <recommendedName>
        <fullName evidence="4">PGC-1 and ERR-induced regulator in muscle protein 1</fullName>
    </recommendedName>
</protein>
<feature type="compositionally biased region" description="Basic and acidic residues" evidence="1">
    <location>
        <begin position="1026"/>
        <end position="1045"/>
    </location>
</feature>